<organism evidence="1 2">
    <name type="scientific">Andreprevotia lacus DSM 23236</name>
    <dbReference type="NCBI Taxonomy" id="1121001"/>
    <lineage>
        <taxon>Bacteria</taxon>
        <taxon>Pseudomonadati</taxon>
        <taxon>Pseudomonadota</taxon>
        <taxon>Betaproteobacteria</taxon>
        <taxon>Neisseriales</taxon>
        <taxon>Chitinibacteraceae</taxon>
        <taxon>Andreprevotia</taxon>
    </lineage>
</organism>
<keyword evidence="1" id="KW-0808">Transferase</keyword>
<dbReference type="CDD" id="cd11579">
    <property type="entry name" value="Glyco_tran_WbsX"/>
    <property type="match status" value="1"/>
</dbReference>
<dbReference type="STRING" id="1121001.SAMN02745857_03512"/>
<evidence type="ECO:0000313" key="1">
    <source>
        <dbReference type="EMBL" id="SMC28964.1"/>
    </source>
</evidence>
<dbReference type="GO" id="GO:0016740">
    <property type="term" value="F:transferase activity"/>
    <property type="evidence" value="ECO:0007669"/>
    <property type="project" value="UniProtKB-KW"/>
</dbReference>
<dbReference type="Gene3D" id="3.20.20.80">
    <property type="entry name" value="Glycosidases"/>
    <property type="match status" value="1"/>
</dbReference>
<dbReference type="OrthoDB" id="9816564at2"/>
<keyword evidence="2" id="KW-1185">Reference proteome</keyword>
<proteinExistence type="predicted"/>
<name>A0A1W1XYM0_9NEIS</name>
<protein>
    <submittedName>
        <fullName evidence="1">Glycosyltransferase WbsX</fullName>
    </submittedName>
</protein>
<dbReference type="InterPro" id="IPR032719">
    <property type="entry name" value="WbsX"/>
</dbReference>
<sequence>MQALQLIAFHLPQFHPIPENDAWWGKGFTEWRNVVRGEPNFAGHYQPHLPADLGFYDLRLEQARAAQAELAARYGVTGFCFHYYWFDGKRLLEQPLEAMLAGGAPDFPFCLCWANENWTRRWNGDERNVLIAQSHSPEDDIAMMQDVARHFADHRYIRFNGRPVLLVYRIDILPDPAATVQRWREVCRELGVGDPYLCAVQSFGIGDPTVHGFDAAVEFPPHGMIAAEWPGKQMDAVDDFTGRIFSYPDAARFALEKPAVDYPRFRGVMPSWDNTARRLRYGHCYYGSHPLLYRAWLAEVIEQARQNDKLPVPAVFINAWNEWAEGCHLEPDLRYGSAWLDATKAAREQGPAPAPLLAAMLHGQQPDAALPADAAWADCRLHAAQQAVPAAGLAGSFYLRLRLWVNRHQRIKRALMPVARALRWVE</sequence>
<dbReference type="RefSeq" id="WP_084092459.1">
    <property type="nucleotide sequence ID" value="NZ_FWXD01000027.1"/>
</dbReference>
<dbReference type="AlphaFoldDB" id="A0A1W1XYM0"/>
<dbReference type="PANTHER" id="PTHR41244:SF1">
    <property type="entry name" value="GLYCOSYLTRANSFERASE"/>
    <property type="match status" value="1"/>
</dbReference>
<dbReference type="Pfam" id="PF14307">
    <property type="entry name" value="Glyco_tran_WbsX"/>
    <property type="match status" value="1"/>
</dbReference>
<dbReference type="Proteomes" id="UP000192761">
    <property type="component" value="Unassembled WGS sequence"/>
</dbReference>
<dbReference type="PANTHER" id="PTHR41244">
    <property type="entry name" value="RHAMNAN SYNTHESIS F"/>
    <property type="match status" value="1"/>
</dbReference>
<evidence type="ECO:0000313" key="2">
    <source>
        <dbReference type="Proteomes" id="UP000192761"/>
    </source>
</evidence>
<gene>
    <name evidence="1" type="ORF">SAMN02745857_03512</name>
</gene>
<dbReference type="EMBL" id="FWXD01000027">
    <property type="protein sequence ID" value="SMC28964.1"/>
    <property type="molecule type" value="Genomic_DNA"/>
</dbReference>
<reference evidence="1 2" key="1">
    <citation type="submission" date="2017-04" db="EMBL/GenBank/DDBJ databases">
        <authorList>
            <person name="Afonso C.L."/>
            <person name="Miller P.J."/>
            <person name="Scott M.A."/>
            <person name="Spackman E."/>
            <person name="Goraichik I."/>
            <person name="Dimitrov K.M."/>
            <person name="Suarez D.L."/>
            <person name="Swayne D.E."/>
        </authorList>
    </citation>
    <scope>NUCLEOTIDE SEQUENCE [LARGE SCALE GENOMIC DNA]</scope>
    <source>
        <strain evidence="1 2">DSM 23236</strain>
    </source>
</reference>
<accession>A0A1W1XYM0</accession>